<dbReference type="OrthoDB" id="10033734at2759"/>
<feature type="region of interest" description="Disordered" evidence="1">
    <location>
        <begin position="1"/>
        <end position="26"/>
    </location>
</feature>
<dbReference type="Proteomes" id="UP000554720">
    <property type="component" value="Unassembled WGS sequence"/>
</dbReference>
<keyword evidence="3" id="KW-1185">Reference proteome</keyword>
<comment type="caution">
    <text evidence="2">The sequence shown here is derived from an EMBL/GenBank/DDBJ whole genome shotgun (WGS) entry which is preliminary data.</text>
</comment>
<dbReference type="EMBL" id="VWYI01000050">
    <property type="protein sequence ID" value="NXQ51534.1"/>
    <property type="molecule type" value="Genomic_DNA"/>
</dbReference>
<proteinExistence type="predicted"/>
<feature type="non-terminal residue" evidence="2">
    <location>
        <position position="70"/>
    </location>
</feature>
<feature type="non-terminal residue" evidence="2">
    <location>
        <position position="1"/>
    </location>
</feature>
<evidence type="ECO:0000256" key="1">
    <source>
        <dbReference type="SAM" id="MobiDB-lite"/>
    </source>
</evidence>
<accession>A0A7L2DPI6</accession>
<reference evidence="2 3" key="1">
    <citation type="submission" date="2019-09" db="EMBL/GenBank/DDBJ databases">
        <title>Bird 10,000 Genomes (B10K) Project - Family phase.</title>
        <authorList>
            <person name="Zhang G."/>
        </authorList>
    </citation>
    <scope>NUCLEOTIDE SEQUENCE [LARGE SCALE GENOMIC DNA]</scope>
    <source>
        <strain evidence="2">B10K-DU-011-42</strain>
        <tissue evidence="2">Muscle</tissue>
    </source>
</reference>
<name>A0A7L2DPI6_ANTMN</name>
<evidence type="ECO:0000313" key="3">
    <source>
        <dbReference type="Proteomes" id="UP000554720"/>
    </source>
</evidence>
<organism evidence="2 3">
    <name type="scientific">Anthoscopus minutus</name>
    <name type="common">Southern penduline-tit</name>
    <dbReference type="NCBI Taxonomy" id="156561"/>
    <lineage>
        <taxon>Eukaryota</taxon>
        <taxon>Metazoa</taxon>
        <taxon>Chordata</taxon>
        <taxon>Craniata</taxon>
        <taxon>Vertebrata</taxon>
        <taxon>Euteleostomi</taxon>
        <taxon>Archelosauria</taxon>
        <taxon>Archosauria</taxon>
        <taxon>Dinosauria</taxon>
        <taxon>Saurischia</taxon>
        <taxon>Theropoda</taxon>
        <taxon>Coelurosauria</taxon>
        <taxon>Aves</taxon>
        <taxon>Neognathae</taxon>
        <taxon>Neoaves</taxon>
        <taxon>Telluraves</taxon>
        <taxon>Australaves</taxon>
        <taxon>Passeriformes</taxon>
        <taxon>Paridae</taxon>
        <taxon>Anthoscopus</taxon>
    </lineage>
</organism>
<dbReference type="AlphaFoldDB" id="A0A7L2DPI6"/>
<evidence type="ECO:0000313" key="2">
    <source>
        <dbReference type="EMBL" id="NXQ51534.1"/>
    </source>
</evidence>
<sequence>FLLPTSSPSEHCQVEQSGSLAYTPSSKEISPAEFPKLKIIKALPPHDYLCDLMMKRSMKIKKGKFKKKKK</sequence>
<protein>
    <submittedName>
        <fullName evidence="2">RBP1A protein</fullName>
    </submittedName>
</protein>
<gene>
    <name evidence="2" type="primary">Ralbp1a</name>
    <name evidence="2" type="ORF">ANTMIN_R01430</name>
</gene>